<dbReference type="Proteomes" id="UP000059188">
    <property type="component" value="Unassembled WGS sequence"/>
</dbReference>
<feature type="compositionally biased region" description="Basic and acidic residues" evidence="5">
    <location>
        <begin position="253"/>
        <end position="313"/>
    </location>
</feature>
<dbReference type="PRINTS" id="PR00153">
    <property type="entry name" value="CSAPPISMRASE"/>
</dbReference>
<feature type="domain" description="PPIase cyclophilin-type" evidence="6">
    <location>
        <begin position="7"/>
        <end position="172"/>
    </location>
</feature>
<gene>
    <name evidence="7" type="primary">PPIG</name>
    <name evidence="7" type="ORF">RSOLAG1IB_01330</name>
</gene>
<dbReference type="PANTHER" id="PTHR11071:SF561">
    <property type="entry name" value="PEPTIDYL-PROLYL CIS-TRANS ISOMERASE D-RELATED"/>
    <property type="match status" value="1"/>
</dbReference>
<dbReference type="PANTHER" id="PTHR11071">
    <property type="entry name" value="PEPTIDYL-PROLYL CIS-TRANS ISOMERASE"/>
    <property type="match status" value="1"/>
</dbReference>
<dbReference type="PROSITE" id="PS50072">
    <property type="entry name" value="CSA_PPIASE_2"/>
    <property type="match status" value="1"/>
</dbReference>
<evidence type="ECO:0000256" key="2">
    <source>
        <dbReference type="ARBA" id="ARBA00013194"/>
    </source>
</evidence>
<feature type="compositionally biased region" description="Basic residues" evidence="5">
    <location>
        <begin position="239"/>
        <end position="252"/>
    </location>
</feature>
<evidence type="ECO:0000259" key="6">
    <source>
        <dbReference type="PROSITE" id="PS50072"/>
    </source>
</evidence>
<dbReference type="FunFam" id="2.40.100.10:FF:000025">
    <property type="entry name" value="Peptidyl-prolyl cis-trans isomerase CYP19-2"/>
    <property type="match status" value="1"/>
</dbReference>
<proteinExistence type="predicted"/>
<reference evidence="7 8" key="1">
    <citation type="submission" date="2014-11" db="EMBL/GenBank/DDBJ databases">
        <authorList>
            <person name="Wibberg Daniel"/>
        </authorList>
    </citation>
    <scope>NUCLEOTIDE SEQUENCE [LARGE SCALE GENOMIC DNA]</scope>
    <source>
        <strain evidence="7">Rhizoctonia solani AG1-IB 7/3/14</strain>
    </source>
</reference>
<dbReference type="Pfam" id="PF00160">
    <property type="entry name" value="Pro_isomerase"/>
    <property type="match status" value="1"/>
</dbReference>
<comment type="catalytic activity">
    <reaction evidence="1">
        <text>[protein]-peptidylproline (omega=180) = [protein]-peptidylproline (omega=0)</text>
        <dbReference type="Rhea" id="RHEA:16237"/>
        <dbReference type="Rhea" id="RHEA-COMP:10747"/>
        <dbReference type="Rhea" id="RHEA-COMP:10748"/>
        <dbReference type="ChEBI" id="CHEBI:83833"/>
        <dbReference type="ChEBI" id="CHEBI:83834"/>
        <dbReference type="EC" id="5.2.1.8"/>
    </reaction>
</comment>
<evidence type="ECO:0000256" key="3">
    <source>
        <dbReference type="ARBA" id="ARBA00023110"/>
    </source>
</evidence>
<keyword evidence="4 7" id="KW-0413">Isomerase</keyword>
<dbReference type="GO" id="GO:0003755">
    <property type="term" value="F:peptidyl-prolyl cis-trans isomerase activity"/>
    <property type="evidence" value="ECO:0007669"/>
    <property type="project" value="UniProtKB-KW"/>
</dbReference>
<dbReference type="EC" id="5.2.1.8" evidence="2"/>
<dbReference type="GO" id="GO:0005737">
    <property type="term" value="C:cytoplasm"/>
    <property type="evidence" value="ECO:0007669"/>
    <property type="project" value="TreeGrafter"/>
</dbReference>
<evidence type="ECO:0000256" key="5">
    <source>
        <dbReference type="SAM" id="MobiDB-lite"/>
    </source>
</evidence>
<dbReference type="AlphaFoldDB" id="A0A0B7FCK9"/>
<dbReference type="InterPro" id="IPR002130">
    <property type="entry name" value="Cyclophilin-type_PPIase_dom"/>
</dbReference>
<sequence>MPNPRVFFNFEADAQPLGRVVFELFRDEVPKTVENFRALATGEKGLSQLSQTPLYYKGCIIHRSIENFMIQGGDFTKRNGTGGESIYGHPFEDENFNRDVDAEGLLVMANRGPNTNSSQFFITVRACPHLNGKHVVFGRVVSGLDIVKQISEMPVDEKARPLKPVVIVSCGELELRKAPPKQRDPIIDPDSVCSSSIHYSLAPESRPASPAESDSDQEGENRRKSRRRSRSASPEGTRSKHKKHKSKRKDKDRKRDKDSKDKEDDDKEPQKETEEEYDARLEREENERIAARRKAELEDRKRALERGREREYETTGVRYKGRGQMKYRGSDSR</sequence>
<organism evidence="7 8">
    <name type="scientific">Thanatephorus cucumeris (strain AG1-IB / isolate 7/3/14)</name>
    <name type="common">Lettuce bottom rot fungus</name>
    <name type="synonym">Rhizoctonia solani</name>
    <dbReference type="NCBI Taxonomy" id="1108050"/>
    <lineage>
        <taxon>Eukaryota</taxon>
        <taxon>Fungi</taxon>
        <taxon>Dikarya</taxon>
        <taxon>Basidiomycota</taxon>
        <taxon>Agaricomycotina</taxon>
        <taxon>Agaricomycetes</taxon>
        <taxon>Cantharellales</taxon>
        <taxon>Ceratobasidiaceae</taxon>
        <taxon>Rhizoctonia</taxon>
        <taxon>Rhizoctonia solani AG-1</taxon>
    </lineage>
</organism>
<dbReference type="SUPFAM" id="SSF50891">
    <property type="entry name" value="Cyclophilin-like"/>
    <property type="match status" value="1"/>
</dbReference>
<keyword evidence="3" id="KW-0697">Rotamase</keyword>
<name>A0A0B7FCK9_THACB</name>
<accession>A0A0B7FCK9</accession>
<evidence type="ECO:0000256" key="1">
    <source>
        <dbReference type="ARBA" id="ARBA00000971"/>
    </source>
</evidence>
<dbReference type="GO" id="GO:0006457">
    <property type="term" value="P:protein folding"/>
    <property type="evidence" value="ECO:0007669"/>
    <property type="project" value="TreeGrafter"/>
</dbReference>
<evidence type="ECO:0000313" key="7">
    <source>
        <dbReference type="EMBL" id="CEL55320.1"/>
    </source>
</evidence>
<evidence type="ECO:0000256" key="4">
    <source>
        <dbReference type="ARBA" id="ARBA00023235"/>
    </source>
</evidence>
<evidence type="ECO:0000313" key="8">
    <source>
        <dbReference type="Proteomes" id="UP000059188"/>
    </source>
</evidence>
<dbReference type="OrthoDB" id="407558at2759"/>
<feature type="region of interest" description="Disordered" evidence="5">
    <location>
        <begin position="200"/>
        <end position="333"/>
    </location>
</feature>
<dbReference type="Gene3D" id="2.40.100.10">
    <property type="entry name" value="Cyclophilin-like"/>
    <property type="match status" value="1"/>
</dbReference>
<dbReference type="STRING" id="1108050.A0A0B7FCK9"/>
<dbReference type="InterPro" id="IPR029000">
    <property type="entry name" value="Cyclophilin-like_dom_sf"/>
</dbReference>
<protein>
    <recommendedName>
        <fullName evidence="2">peptidylprolyl isomerase</fullName>
        <ecNumber evidence="2">5.2.1.8</ecNumber>
    </recommendedName>
</protein>
<dbReference type="EMBL" id="LN679101">
    <property type="protein sequence ID" value="CEL55320.1"/>
    <property type="molecule type" value="Genomic_DNA"/>
</dbReference>
<dbReference type="GO" id="GO:0016018">
    <property type="term" value="F:cyclosporin A binding"/>
    <property type="evidence" value="ECO:0007669"/>
    <property type="project" value="TreeGrafter"/>
</dbReference>
<keyword evidence="8" id="KW-1185">Reference proteome</keyword>